<gene>
    <name evidence="1" type="ORF">CLV40_108156</name>
</gene>
<keyword evidence="2" id="KW-1185">Reference proteome</keyword>
<dbReference type="OrthoDB" id="4261481at2"/>
<sequence>MDTVGDRAATLILRAWVEPTAAPGLRVRIIPLTDAGPDNPLVVSTVDEACAAVRGWLDGLTRTVG</sequence>
<accession>A0A2S6GPL3</accession>
<dbReference type="AlphaFoldDB" id="A0A2S6GPL3"/>
<reference evidence="1 2" key="1">
    <citation type="submission" date="2018-02" db="EMBL/GenBank/DDBJ databases">
        <title>Genomic Encyclopedia of Archaeal and Bacterial Type Strains, Phase II (KMG-II): from individual species to whole genera.</title>
        <authorList>
            <person name="Goeker M."/>
        </authorList>
    </citation>
    <scope>NUCLEOTIDE SEQUENCE [LARGE SCALE GENOMIC DNA]</scope>
    <source>
        <strain evidence="1 2">YU 961-1</strain>
    </source>
</reference>
<name>A0A2S6GPL3_9PSEU</name>
<dbReference type="RefSeq" id="WP_104479908.1">
    <property type="nucleotide sequence ID" value="NZ_CP154825.1"/>
</dbReference>
<dbReference type="Proteomes" id="UP000239203">
    <property type="component" value="Unassembled WGS sequence"/>
</dbReference>
<organism evidence="1 2">
    <name type="scientific">Actinokineospora auranticolor</name>
    <dbReference type="NCBI Taxonomy" id="155976"/>
    <lineage>
        <taxon>Bacteria</taxon>
        <taxon>Bacillati</taxon>
        <taxon>Actinomycetota</taxon>
        <taxon>Actinomycetes</taxon>
        <taxon>Pseudonocardiales</taxon>
        <taxon>Pseudonocardiaceae</taxon>
        <taxon>Actinokineospora</taxon>
    </lineage>
</organism>
<protein>
    <submittedName>
        <fullName evidence="1">Uncharacterized protein</fullName>
    </submittedName>
</protein>
<proteinExistence type="predicted"/>
<evidence type="ECO:0000313" key="1">
    <source>
        <dbReference type="EMBL" id="PPK67159.1"/>
    </source>
</evidence>
<comment type="caution">
    <text evidence="1">The sequence shown here is derived from an EMBL/GenBank/DDBJ whole genome shotgun (WGS) entry which is preliminary data.</text>
</comment>
<dbReference type="EMBL" id="PTIX01000008">
    <property type="protein sequence ID" value="PPK67159.1"/>
    <property type="molecule type" value="Genomic_DNA"/>
</dbReference>
<evidence type="ECO:0000313" key="2">
    <source>
        <dbReference type="Proteomes" id="UP000239203"/>
    </source>
</evidence>